<protein>
    <submittedName>
        <fullName evidence="1">Uncharacterized protein</fullName>
    </submittedName>
</protein>
<comment type="caution">
    <text evidence="1">The sequence shown here is derived from an EMBL/GenBank/DDBJ whole genome shotgun (WGS) entry which is preliminary data.</text>
</comment>
<keyword evidence="2" id="KW-1185">Reference proteome</keyword>
<accession>A0ABR4B0R8</accession>
<reference evidence="1 2" key="1">
    <citation type="submission" date="2024-09" db="EMBL/GenBank/DDBJ databases">
        <title>Rethinking Asexuality: The Enigmatic Case of Functional Sexual Genes in Lepraria (Stereocaulaceae).</title>
        <authorList>
            <person name="Doellman M."/>
            <person name="Sun Y."/>
            <person name="Barcenas-Pena A."/>
            <person name="Lumbsch H.T."/>
            <person name="Grewe F."/>
        </authorList>
    </citation>
    <scope>NUCLEOTIDE SEQUENCE [LARGE SCALE GENOMIC DNA]</scope>
    <source>
        <strain evidence="1 2">Grewe 0041</strain>
    </source>
</reference>
<organism evidence="1 2">
    <name type="scientific">Lepraria finkii</name>
    <dbReference type="NCBI Taxonomy" id="1340010"/>
    <lineage>
        <taxon>Eukaryota</taxon>
        <taxon>Fungi</taxon>
        <taxon>Dikarya</taxon>
        <taxon>Ascomycota</taxon>
        <taxon>Pezizomycotina</taxon>
        <taxon>Lecanoromycetes</taxon>
        <taxon>OSLEUM clade</taxon>
        <taxon>Lecanoromycetidae</taxon>
        <taxon>Lecanorales</taxon>
        <taxon>Lecanorineae</taxon>
        <taxon>Stereocaulaceae</taxon>
        <taxon>Lepraria</taxon>
    </lineage>
</organism>
<name>A0ABR4B0R8_9LECA</name>
<gene>
    <name evidence="1" type="ORF">ABVK25_008868</name>
</gene>
<dbReference type="EMBL" id="JBHFEH010000042">
    <property type="protein sequence ID" value="KAL2050807.1"/>
    <property type="molecule type" value="Genomic_DNA"/>
</dbReference>
<dbReference type="Proteomes" id="UP001590951">
    <property type="component" value="Unassembled WGS sequence"/>
</dbReference>
<evidence type="ECO:0000313" key="1">
    <source>
        <dbReference type="EMBL" id="KAL2050807.1"/>
    </source>
</evidence>
<proteinExistence type="predicted"/>
<sequence length="95" mass="10833">MEVLRSGSLFSDILQEIWRHQLGSYKIISFYEGIGEIVSRSSAVLELPGDIENQVKIDADHSEMCRFDLSVAKDHDNYRLVQANIEDLYDLDIGT</sequence>
<evidence type="ECO:0000313" key="2">
    <source>
        <dbReference type="Proteomes" id="UP001590951"/>
    </source>
</evidence>